<dbReference type="EC" id="2.7.4.25" evidence="9"/>
<dbReference type="NCBIfam" id="TIGR00017">
    <property type="entry name" value="cmk"/>
    <property type="match status" value="1"/>
</dbReference>
<gene>
    <name evidence="9 11" type="primary">cmk</name>
    <name evidence="11" type="ORF">GCM10007063_05320</name>
</gene>
<dbReference type="GO" id="GO:0005524">
    <property type="term" value="F:ATP binding"/>
    <property type="evidence" value="ECO:0007669"/>
    <property type="project" value="UniProtKB-UniRule"/>
</dbReference>
<evidence type="ECO:0000256" key="5">
    <source>
        <dbReference type="ARBA" id="ARBA00022777"/>
    </source>
</evidence>
<dbReference type="SUPFAM" id="SSF52540">
    <property type="entry name" value="P-loop containing nucleoside triphosphate hydrolases"/>
    <property type="match status" value="1"/>
</dbReference>
<evidence type="ECO:0000256" key="2">
    <source>
        <dbReference type="ARBA" id="ARBA00022490"/>
    </source>
</evidence>
<evidence type="ECO:0000256" key="7">
    <source>
        <dbReference type="ARBA" id="ARBA00047615"/>
    </source>
</evidence>
<dbReference type="Gene3D" id="3.40.50.300">
    <property type="entry name" value="P-loop containing nucleotide triphosphate hydrolases"/>
    <property type="match status" value="1"/>
</dbReference>
<organism evidence="11 12">
    <name type="scientific">Lentibacillus kapialis</name>
    <dbReference type="NCBI Taxonomy" id="340214"/>
    <lineage>
        <taxon>Bacteria</taxon>
        <taxon>Bacillati</taxon>
        <taxon>Bacillota</taxon>
        <taxon>Bacilli</taxon>
        <taxon>Bacillales</taxon>
        <taxon>Bacillaceae</taxon>
        <taxon>Lentibacillus</taxon>
    </lineage>
</organism>
<sequence>MNTHAIAIAIDGPAAAGKSTVSKIVAKKLSFIYIDTGAMYRALTYKALQEHIPFDDEKKLADLLAETSIELLQEKDQQHVLIDGNDVTHDIRSENVTNNVSYTAKHSSVRGEMVKRQQELAKRRGVVMDGRDIGTHVLPDAEVKIFLKASVKERAKRRYEENAEKGFSADFETLKQEIEERDRIDSKRDFAPLIKADDAIELDTTNLSIDEVAESILYEVEKIASDRGNPDESL</sequence>
<keyword evidence="6 9" id="KW-0067">ATP-binding</keyword>
<dbReference type="RefSeq" id="WP_188631516.1">
    <property type="nucleotide sequence ID" value="NZ_BMNQ01000003.1"/>
</dbReference>
<dbReference type="Pfam" id="PF02224">
    <property type="entry name" value="Cytidylate_kin"/>
    <property type="match status" value="1"/>
</dbReference>
<reference evidence="11" key="2">
    <citation type="submission" date="2020-09" db="EMBL/GenBank/DDBJ databases">
        <authorList>
            <person name="Sun Q."/>
            <person name="Ohkuma M."/>
        </authorList>
    </citation>
    <scope>NUCLEOTIDE SEQUENCE</scope>
    <source>
        <strain evidence="11">JCM 12580</strain>
    </source>
</reference>
<dbReference type="CDD" id="cd02020">
    <property type="entry name" value="CMPK"/>
    <property type="match status" value="1"/>
</dbReference>
<keyword evidence="12" id="KW-1185">Reference proteome</keyword>
<dbReference type="GO" id="GO:0015949">
    <property type="term" value="P:nucleobase-containing small molecule interconversion"/>
    <property type="evidence" value="ECO:0007669"/>
    <property type="project" value="TreeGrafter"/>
</dbReference>
<proteinExistence type="inferred from homology"/>
<dbReference type="PANTHER" id="PTHR21299">
    <property type="entry name" value="CYTIDYLATE KINASE/PANTOATE-BETA-ALANINE LIGASE"/>
    <property type="match status" value="1"/>
</dbReference>
<accession>A0A917UUB4</accession>
<reference evidence="11" key="1">
    <citation type="journal article" date="2014" name="Int. J. Syst. Evol. Microbiol.">
        <title>Complete genome sequence of Corynebacterium casei LMG S-19264T (=DSM 44701T), isolated from a smear-ripened cheese.</title>
        <authorList>
            <consortium name="US DOE Joint Genome Institute (JGI-PGF)"/>
            <person name="Walter F."/>
            <person name="Albersmeier A."/>
            <person name="Kalinowski J."/>
            <person name="Ruckert C."/>
        </authorList>
    </citation>
    <scope>NUCLEOTIDE SEQUENCE</scope>
    <source>
        <strain evidence="11">JCM 12580</strain>
    </source>
</reference>
<comment type="similarity">
    <text evidence="1 9">Belongs to the cytidylate kinase family. Type 1 subfamily.</text>
</comment>
<protein>
    <recommendedName>
        <fullName evidence="9">Cytidylate kinase</fullName>
        <shortName evidence="9">CK</shortName>
        <ecNumber evidence="9">2.7.4.25</ecNumber>
    </recommendedName>
    <alternativeName>
        <fullName evidence="9">Cytidine monophosphate kinase</fullName>
        <shortName evidence="9">CMP kinase</shortName>
    </alternativeName>
</protein>
<feature type="binding site" evidence="9">
    <location>
        <begin position="12"/>
        <end position="20"/>
    </location>
    <ligand>
        <name>ATP</name>
        <dbReference type="ChEBI" id="CHEBI:30616"/>
    </ligand>
</feature>
<dbReference type="InterPro" id="IPR027417">
    <property type="entry name" value="P-loop_NTPase"/>
</dbReference>
<dbReference type="GO" id="GO:0036431">
    <property type="term" value="F:dCMP kinase activity"/>
    <property type="evidence" value="ECO:0007669"/>
    <property type="project" value="InterPro"/>
</dbReference>
<dbReference type="Proteomes" id="UP000658382">
    <property type="component" value="Unassembled WGS sequence"/>
</dbReference>
<evidence type="ECO:0000256" key="4">
    <source>
        <dbReference type="ARBA" id="ARBA00022741"/>
    </source>
</evidence>
<dbReference type="FunFam" id="3.40.50.300:FF:000484">
    <property type="entry name" value="Cytidylate kinase"/>
    <property type="match status" value="1"/>
</dbReference>
<dbReference type="EMBL" id="BMNQ01000003">
    <property type="protein sequence ID" value="GGJ85783.1"/>
    <property type="molecule type" value="Genomic_DNA"/>
</dbReference>
<comment type="caution">
    <text evidence="11">The sequence shown here is derived from an EMBL/GenBank/DDBJ whole genome shotgun (WGS) entry which is preliminary data.</text>
</comment>
<comment type="catalytic activity">
    <reaction evidence="8 9">
        <text>CMP + ATP = CDP + ADP</text>
        <dbReference type="Rhea" id="RHEA:11600"/>
        <dbReference type="ChEBI" id="CHEBI:30616"/>
        <dbReference type="ChEBI" id="CHEBI:58069"/>
        <dbReference type="ChEBI" id="CHEBI:60377"/>
        <dbReference type="ChEBI" id="CHEBI:456216"/>
        <dbReference type="EC" id="2.7.4.25"/>
    </reaction>
</comment>
<dbReference type="GO" id="GO:0006220">
    <property type="term" value="P:pyrimidine nucleotide metabolic process"/>
    <property type="evidence" value="ECO:0007669"/>
    <property type="project" value="UniProtKB-UniRule"/>
</dbReference>
<evidence type="ECO:0000256" key="8">
    <source>
        <dbReference type="ARBA" id="ARBA00048478"/>
    </source>
</evidence>
<comment type="subcellular location">
    <subcellularLocation>
        <location evidence="9">Cytoplasm</location>
    </subcellularLocation>
</comment>
<evidence type="ECO:0000256" key="3">
    <source>
        <dbReference type="ARBA" id="ARBA00022679"/>
    </source>
</evidence>
<evidence type="ECO:0000313" key="11">
    <source>
        <dbReference type="EMBL" id="GGJ85783.1"/>
    </source>
</evidence>
<evidence type="ECO:0000256" key="1">
    <source>
        <dbReference type="ARBA" id="ARBA00009427"/>
    </source>
</evidence>
<dbReference type="HAMAP" id="MF_00238">
    <property type="entry name" value="Cytidyl_kinase_type1"/>
    <property type="match status" value="1"/>
</dbReference>
<name>A0A917UUB4_9BACI</name>
<dbReference type="InterPro" id="IPR011994">
    <property type="entry name" value="Cytidylate_kinase_dom"/>
</dbReference>
<evidence type="ECO:0000313" key="12">
    <source>
        <dbReference type="Proteomes" id="UP000658382"/>
    </source>
</evidence>
<evidence type="ECO:0000256" key="9">
    <source>
        <dbReference type="HAMAP-Rule" id="MF_00238"/>
    </source>
</evidence>
<keyword evidence="2 9" id="KW-0963">Cytoplasm</keyword>
<evidence type="ECO:0000259" key="10">
    <source>
        <dbReference type="Pfam" id="PF02224"/>
    </source>
</evidence>
<comment type="catalytic activity">
    <reaction evidence="7 9">
        <text>dCMP + ATP = dCDP + ADP</text>
        <dbReference type="Rhea" id="RHEA:25094"/>
        <dbReference type="ChEBI" id="CHEBI:30616"/>
        <dbReference type="ChEBI" id="CHEBI:57566"/>
        <dbReference type="ChEBI" id="CHEBI:58593"/>
        <dbReference type="ChEBI" id="CHEBI:456216"/>
        <dbReference type="EC" id="2.7.4.25"/>
    </reaction>
</comment>
<keyword evidence="3 9" id="KW-0808">Transferase</keyword>
<feature type="domain" description="Cytidylate kinase" evidence="10">
    <location>
        <begin position="8"/>
        <end position="221"/>
    </location>
</feature>
<keyword evidence="5 9" id="KW-0418">Kinase</keyword>
<evidence type="ECO:0000256" key="6">
    <source>
        <dbReference type="ARBA" id="ARBA00022840"/>
    </source>
</evidence>
<dbReference type="PANTHER" id="PTHR21299:SF2">
    <property type="entry name" value="CYTIDYLATE KINASE"/>
    <property type="match status" value="1"/>
</dbReference>
<keyword evidence="4 9" id="KW-0547">Nucleotide-binding</keyword>
<dbReference type="AlphaFoldDB" id="A0A917UUB4"/>
<dbReference type="GO" id="GO:0005829">
    <property type="term" value="C:cytosol"/>
    <property type="evidence" value="ECO:0007669"/>
    <property type="project" value="TreeGrafter"/>
</dbReference>
<dbReference type="InterPro" id="IPR003136">
    <property type="entry name" value="Cytidylate_kin"/>
</dbReference>